<accession>A0ACC1LPQ3</accession>
<dbReference type="EMBL" id="JANBUP010000137">
    <property type="protein sequence ID" value="KAJ2812899.1"/>
    <property type="molecule type" value="Genomic_DNA"/>
</dbReference>
<name>A0ACC1LPQ3_9FUNG</name>
<evidence type="ECO:0000313" key="1">
    <source>
        <dbReference type="EMBL" id="KAJ2812899.1"/>
    </source>
</evidence>
<protein>
    <submittedName>
        <fullName evidence="1">Uncharacterized protein</fullName>
    </submittedName>
</protein>
<proteinExistence type="predicted"/>
<organism evidence="1 2">
    <name type="scientific">Coemansia furcata</name>
    <dbReference type="NCBI Taxonomy" id="417177"/>
    <lineage>
        <taxon>Eukaryota</taxon>
        <taxon>Fungi</taxon>
        <taxon>Fungi incertae sedis</taxon>
        <taxon>Zoopagomycota</taxon>
        <taxon>Kickxellomycotina</taxon>
        <taxon>Kickxellomycetes</taxon>
        <taxon>Kickxellales</taxon>
        <taxon>Kickxellaceae</taxon>
        <taxon>Coemansia</taxon>
    </lineage>
</organism>
<sequence length="331" mass="36825">MSLLIQRGLKAATAVPAVRLSVCHSSTQSSSYGGSSNYVAGKQGYAPGFPPPKNFRDAPREKLPPLLASDLPAPKPRNTDQQTAGNAAKQYRDKLRELRFGYMHDHLVNQEVKREKNKKSLATAREVQRDRREKLRKERAQYEAQVRDDPLSAANVLNAEGRTLLGNVDVVKAPVEAEEEKAPIEPVGYRLAPPRVTISMPEAANAARSSERQRNRRVAKELRHADNVQALMGLFHEAESFVHYGNLEKKIYEMLNVLAVSQRTLAEMVDDLNKNGGITTSPEVARRTTELRNTLQGTTGRQGRLGHDGLVQWLDTHPADAEGLIDIEKKE</sequence>
<dbReference type="Proteomes" id="UP001140096">
    <property type="component" value="Unassembled WGS sequence"/>
</dbReference>
<comment type="caution">
    <text evidence="1">The sequence shown here is derived from an EMBL/GenBank/DDBJ whole genome shotgun (WGS) entry which is preliminary data.</text>
</comment>
<evidence type="ECO:0000313" key="2">
    <source>
        <dbReference type="Proteomes" id="UP001140096"/>
    </source>
</evidence>
<reference evidence="1" key="1">
    <citation type="submission" date="2022-07" db="EMBL/GenBank/DDBJ databases">
        <title>Phylogenomic reconstructions and comparative analyses of Kickxellomycotina fungi.</title>
        <authorList>
            <person name="Reynolds N.K."/>
            <person name="Stajich J.E."/>
            <person name="Barry K."/>
            <person name="Grigoriev I.V."/>
            <person name="Crous P."/>
            <person name="Smith M.E."/>
        </authorList>
    </citation>
    <scope>NUCLEOTIDE SEQUENCE</scope>
    <source>
        <strain evidence="1">CBS 102833</strain>
    </source>
</reference>
<gene>
    <name evidence="1" type="ORF">H4S07_001064</name>
</gene>
<keyword evidence="2" id="KW-1185">Reference proteome</keyword>